<reference evidence="1 2" key="1">
    <citation type="submission" date="2015-02" db="EMBL/GenBank/DDBJ databases">
        <title>Draft genome of a novel marine cyanobacterium (Chroococcales) isolated from South Atlantic Ocean.</title>
        <authorList>
            <person name="Rigonato J."/>
            <person name="Alvarenga D.O."/>
            <person name="Branco L.H."/>
            <person name="Varani A.M."/>
            <person name="Brandini F.P."/>
            <person name="Fiore M.F."/>
        </authorList>
    </citation>
    <scope>NUCLEOTIDE SEQUENCE [LARGE SCALE GENOMIC DNA]</scope>
    <source>
        <strain evidence="1 2">CENA595</strain>
    </source>
</reference>
<sequence>MTPDNLEAALQAAFTRCDTSSCPLSEQQKQILLQVAGELITQREFDNTDSPASNPLDELTPEQRQSFLQFVLTQEQQNNPWKIQLLNDWLQERNSGEMQFIREIYGFGWLNRIEPVHIAKYAEMYAEDTLKLKVGDRIEVSNGLWEWVQETGPCSRQWFPCTVIAVDQTTNSDYTSCSIRFSNGAEYQIQGVYNWNRYNWRWAENGR</sequence>
<dbReference type="OrthoDB" id="456467at2"/>
<organism evidence="1 2">
    <name type="scientific">Aliterella atlantica CENA595</name>
    <dbReference type="NCBI Taxonomy" id="1618023"/>
    <lineage>
        <taxon>Bacteria</taxon>
        <taxon>Bacillati</taxon>
        <taxon>Cyanobacteriota</taxon>
        <taxon>Cyanophyceae</taxon>
        <taxon>Chroococcidiopsidales</taxon>
        <taxon>Aliterellaceae</taxon>
        <taxon>Aliterella</taxon>
    </lineage>
</organism>
<dbReference type="AlphaFoldDB" id="A0A0D8ZKP0"/>
<comment type="caution">
    <text evidence="1">The sequence shown here is derived from an EMBL/GenBank/DDBJ whole genome shotgun (WGS) entry which is preliminary data.</text>
</comment>
<keyword evidence="2" id="KW-1185">Reference proteome</keyword>
<gene>
    <name evidence="1" type="ORF">UH38_24005</name>
</gene>
<name>A0A0D8ZKP0_9CYAN</name>
<accession>A0A0D8ZKP0</accession>
<protein>
    <submittedName>
        <fullName evidence="1">Uncharacterized protein</fullName>
    </submittedName>
</protein>
<evidence type="ECO:0000313" key="1">
    <source>
        <dbReference type="EMBL" id="KJH69408.1"/>
    </source>
</evidence>
<dbReference type="RefSeq" id="WP_045057242.1">
    <property type="nucleotide sequence ID" value="NZ_CAWMDP010000009.1"/>
</dbReference>
<dbReference type="EMBL" id="JYON01000046">
    <property type="protein sequence ID" value="KJH69408.1"/>
    <property type="molecule type" value="Genomic_DNA"/>
</dbReference>
<dbReference type="STRING" id="1618023.UH38_24005"/>
<evidence type="ECO:0000313" key="2">
    <source>
        <dbReference type="Proteomes" id="UP000032452"/>
    </source>
</evidence>
<dbReference type="Proteomes" id="UP000032452">
    <property type="component" value="Unassembled WGS sequence"/>
</dbReference>
<proteinExistence type="predicted"/>
<dbReference type="PATRIC" id="fig|1618023.3.peg.614"/>